<dbReference type="InterPro" id="IPR006849">
    <property type="entry name" value="Elp1"/>
</dbReference>
<dbReference type="PANTHER" id="PTHR12747">
    <property type="entry name" value="ELONGATOR COMPLEX PROTEIN 1"/>
    <property type="match status" value="1"/>
</dbReference>
<feature type="domain" description="ELP1 first N-terminal beta-propeller" evidence="8">
    <location>
        <begin position="1"/>
        <end position="359"/>
    </location>
</feature>
<dbReference type="Pfam" id="PF04762">
    <property type="entry name" value="Beta-prop_ELP1_1st"/>
    <property type="match status" value="1"/>
</dbReference>
<dbReference type="Pfam" id="PF23878">
    <property type="entry name" value="TPR_ELP1"/>
    <property type="match status" value="1"/>
</dbReference>
<sequence>MRNLQLLEQCKSRLSFQDLSQSKAFTAVDPDSGDVYAAWFTDDTVKVALRDQHSDFANDFVELCRLPAFERNDGGNVIIDFLYLPDAQAACLCLNTGDIALISKERFNAGGEALEIVGTVDSGILSMSWSPDQEVVVVITGASTVLEMTRDFDTITEFPLDTNEEGEGVSHSVGWGKKETQFHGSEGKAAAQRKADINTYTTSPDDDQQPRISWRGDGSFYVVSSVDSSKDSRVLRVYNREGVLQNTSEPVDKLEHVLNWRPSGNLIASTQRLPHRHDIVFFERNGLRHGEFTLRETSEHKVIELQWNADSSILAVWLQVRRNDTIKKTVQLWTMNNYHWYMKQHMDLGSNIVAFNWDVENPYVAHILAEDAFYHRFVFIHDIATSTSTSKDNAGYVAVIDGASALMTPFLYQNVPPPMSSMVVTADENIQEIAYSNFSTGTQIAVLGVSRKVVFYELPENARGATVTLGTVQLSITDGSLPRQIKWINQTTIAYLQYSDYDHQDYLFVDEINMKGDILKESKLAVGGRGLRLYSNALSGSLLVERNDGDILEAIFDADTIELQPLLSLPSAAPWIGAITIQPESSDVKTIIAALTDRGKLYVDAQLVSSECTSFFLRHNFLVYTTTNHVVRFLPLDAPFSDTQEVEKIASAYDETTRRVERGARIVVAIQDAPKLVLQMPRGNLETVCPRAFVLSNIRDAIKKVDYRSAFLACRTNRIDLNILYDEDPQLFNDNVDTLLSQVHEVDHINLFLSNLRNEDVTVTMYPKVGTGPEASAALPTTSILENKVNTICEKVRTVLIQRDQKKYIQAILSTYVRSTPSDLESALRLLAELKATDIGHAEEALSYTIFLCDADRLFDVALGMYDFSLVLMVAQQSQKDPREYLPFLQELQSLEKFYQRFKIDDHLKRYKKAVHNLSKAGNSHFEQVVNYTKLHTLYTYALSLYPNASNERKTLLLAYAEYLQGRTSYDEAAIAYTMAGSLQDALDAYSLGLSWREAFSVAKELQYSDSAIADLGYGLIESLKEKRRFQEAAQIALDYSKDVEDAVDSLIKGNLWNESIRISRTYNRTDLVETHIKPGIAETYSQHRDDIKEMQEQFEKQTSRLRELRQKKPDPFMNMPDDPTLENVDMFSDTTSMYSQFTRNTVTTARFSQASSSTARSGRSSKTKRREERKKARGKKGTIYEEEYIVGSLKRLYERASGMQAEIGGMIKTLMVFGHVDDAKVIQKQFSSVLTQLHSGIDDIFVPLQLQYPPNDEGIVPPPTVIEKPTIATVEWTLEILLE</sequence>
<dbReference type="GO" id="GO:0033588">
    <property type="term" value="C:elongator holoenzyme complex"/>
    <property type="evidence" value="ECO:0007669"/>
    <property type="project" value="InterPro"/>
</dbReference>
<protein>
    <recommendedName>
        <fullName evidence="5">Elongator complex protein 1</fullName>
    </recommendedName>
</protein>
<dbReference type="Pfam" id="PF23925">
    <property type="entry name" value="A-sol_ELP1"/>
    <property type="match status" value="1"/>
</dbReference>
<evidence type="ECO:0000256" key="4">
    <source>
        <dbReference type="ARBA" id="ARBA00022694"/>
    </source>
</evidence>
<keyword evidence="4" id="KW-0819">tRNA processing</keyword>
<dbReference type="Pfam" id="PF23936">
    <property type="entry name" value="HB_ELP1"/>
    <property type="match status" value="1"/>
</dbReference>
<dbReference type="GO" id="GO:0000049">
    <property type="term" value="F:tRNA binding"/>
    <property type="evidence" value="ECO:0007669"/>
    <property type="project" value="TreeGrafter"/>
</dbReference>
<evidence type="ECO:0000259" key="9">
    <source>
        <dbReference type="Pfam" id="PF23797"/>
    </source>
</evidence>
<dbReference type="PIRSF" id="PIRSF017233">
    <property type="entry name" value="IKAP"/>
    <property type="match status" value="1"/>
</dbReference>
<feature type="domain" description="ELP1 three-helical bundle" evidence="12">
    <location>
        <begin position="1071"/>
        <end position="1245"/>
    </location>
</feature>
<comment type="pathway">
    <text evidence="1">tRNA modification; 5-methoxycarbonylmethyl-2-thiouridine-tRNA biosynthesis.</text>
</comment>
<comment type="function">
    <text evidence="5">Component of the elongator complex which is required for multiple tRNA modifications, including mcm5U (5-methoxycarbonylmethyl uridine), mcm5s2U (5-methoxycarbonylmethyl-2-thiouridine), and ncm5U (5-carbamoylmethyl uridine). The elongator complex catalyzes formation of carboxymethyluridine in the wobble base at position 34 in tRNAs.</text>
</comment>
<dbReference type="InterPro" id="IPR056165">
    <property type="entry name" value="Beta-prop_ELP1_2nd"/>
</dbReference>
<evidence type="ECO:0000256" key="1">
    <source>
        <dbReference type="ARBA" id="ARBA00005043"/>
    </source>
</evidence>
<dbReference type="GO" id="GO:0002926">
    <property type="term" value="P:tRNA wobble base 5-methoxycarbonylmethyl-2-thiouridinylation"/>
    <property type="evidence" value="ECO:0007669"/>
    <property type="project" value="TreeGrafter"/>
</dbReference>
<name>A0AAD5ECB4_UMBRA</name>
<evidence type="ECO:0000256" key="7">
    <source>
        <dbReference type="SAM" id="MobiDB-lite"/>
    </source>
</evidence>
<feature type="domain" description="ELP1 alpha-solenoid" evidence="11">
    <location>
        <begin position="691"/>
        <end position="892"/>
    </location>
</feature>
<dbReference type="Pfam" id="PF23797">
    <property type="entry name" value="Beta-prop_ELP1_2nd"/>
    <property type="match status" value="1"/>
</dbReference>
<feature type="domain" description="ELP1 TPR" evidence="10">
    <location>
        <begin position="899"/>
        <end position="1060"/>
    </location>
</feature>
<evidence type="ECO:0000259" key="8">
    <source>
        <dbReference type="Pfam" id="PF04762"/>
    </source>
</evidence>
<dbReference type="InterPro" id="IPR056164">
    <property type="entry name" value="Beta-prop_ELP1_1st"/>
</dbReference>
<dbReference type="GO" id="GO:0005634">
    <property type="term" value="C:nucleus"/>
    <property type="evidence" value="ECO:0007669"/>
    <property type="project" value="UniProtKB-SubCell"/>
</dbReference>
<dbReference type="Proteomes" id="UP001206595">
    <property type="component" value="Unassembled WGS sequence"/>
</dbReference>
<evidence type="ECO:0000313" key="14">
    <source>
        <dbReference type="Proteomes" id="UP001206595"/>
    </source>
</evidence>
<accession>A0AAD5ECB4</accession>
<dbReference type="InterPro" id="IPR056169">
    <property type="entry name" value="HB_ELP1"/>
</dbReference>
<keyword evidence="14" id="KW-1185">Reference proteome</keyword>
<feature type="domain" description="ELP1 N-terminal second beta-propeller" evidence="9">
    <location>
        <begin position="399"/>
        <end position="667"/>
    </location>
</feature>
<dbReference type="GO" id="GO:0005829">
    <property type="term" value="C:cytosol"/>
    <property type="evidence" value="ECO:0007669"/>
    <property type="project" value="TreeGrafter"/>
</dbReference>
<comment type="caution">
    <text evidence="13">The sequence shown here is derived from an EMBL/GenBank/DDBJ whole genome shotgun (WGS) entry which is preliminary data.</text>
</comment>
<proteinExistence type="inferred from homology"/>
<keyword evidence="6" id="KW-0175">Coiled coil</keyword>
<comment type="subcellular location">
    <subcellularLocation>
        <location evidence="5">Cytoplasm</location>
    </subcellularLocation>
    <subcellularLocation>
        <location evidence="5">Nucleus</location>
    </subcellularLocation>
</comment>
<reference evidence="13" key="2">
    <citation type="journal article" date="2022" name="Proc. Natl. Acad. Sci. U.S.A.">
        <title>Diploid-dominant life cycles characterize the early evolution of Fungi.</title>
        <authorList>
            <person name="Amses K.R."/>
            <person name="Simmons D.R."/>
            <person name="Longcore J.E."/>
            <person name="Mondo S.J."/>
            <person name="Seto K."/>
            <person name="Jeronimo G.H."/>
            <person name="Bonds A.E."/>
            <person name="Quandt C.A."/>
            <person name="Davis W.J."/>
            <person name="Chang Y."/>
            <person name="Federici B.A."/>
            <person name="Kuo A."/>
            <person name="LaButti K."/>
            <person name="Pangilinan J."/>
            <person name="Andreopoulos W."/>
            <person name="Tritt A."/>
            <person name="Riley R."/>
            <person name="Hundley H."/>
            <person name="Johnson J."/>
            <person name="Lipzen A."/>
            <person name="Barry K."/>
            <person name="Lang B.F."/>
            <person name="Cuomo C.A."/>
            <person name="Buchler N.E."/>
            <person name="Grigoriev I.V."/>
            <person name="Spatafora J.W."/>
            <person name="Stajich J.E."/>
            <person name="James T.Y."/>
        </authorList>
    </citation>
    <scope>NUCLEOTIDE SEQUENCE</scope>
    <source>
        <strain evidence="13">AG</strain>
    </source>
</reference>
<evidence type="ECO:0000259" key="12">
    <source>
        <dbReference type="Pfam" id="PF23936"/>
    </source>
</evidence>
<dbReference type="RefSeq" id="XP_051445681.1">
    <property type="nucleotide sequence ID" value="XM_051584431.1"/>
</dbReference>
<evidence type="ECO:0000259" key="11">
    <source>
        <dbReference type="Pfam" id="PF23925"/>
    </source>
</evidence>
<dbReference type="SUPFAM" id="SSF82171">
    <property type="entry name" value="DPP6 N-terminal domain-like"/>
    <property type="match status" value="1"/>
</dbReference>
<evidence type="ECO:0000259" key="10">
    <source>
        <dbReference type="Pfam" id="PF23878"/>
    </source>
</evidence>
<comment type="similarity">
    <text evidence="2 5">Belongs to the ELP1/IKA1 family.</text>
</comment>
<organism evidence="13 14">
    <name type="scientific">Umbelopsis ramanniana AG</name>
    <dbReference type="NCBI Taxonomy" id="1314678"/>
    <lineage>
        <taxon>Eukaryota</taxon>
        <taxon>Fungi</taxon>
        <taxon>Fungi incertae sedis</taxon>
        <taxon>Mucoromycota</taxon>
        <taxon>Mucoromycotina</taxon>
        <taxon>Umbelopsidomycetes</taxon>
        <taxon>Umbelopsidales</taxon>
        <taxon>Umbelopsidaceae</taxon>
        <taxon>Umbelopsis</taxon>
    </lineage>
</organism>
<evidence type="ECO:0000256" key="6">
    <source>
        <dbReference type="SAM" id="Coils"/>
    </source>
</evidence>
<dbReference type="InterPro" id="IPR056166">
    <property type="entry name" value="TPR_ELP1"/>
</dbReference>
<feature type="coiled-coil region" evidence="6">
    <location>
        <begin position="1085"/>
        <end position="1112"/>
    </location>
</feature>
<gene>
    <name evidence="13" type="ORF">K450DRAFT_187089</name>
</gene>
<evidence type="ECO:0000256" key="5">
    <source>
        <dbReference type="PIRNR" id="PIRNR017233"/>
    </source>
</evidence>
<keyword evidence="5" id="KW-0539">Nucleus</keyword>
<evidence type="ECO:0000313" key="13">
    <source>
        <dbReference type="EMBL" id="KAI8580677.1"/>
    </source>
</evidence>
<reference evidence="13" key="1">
    <citation type="submission" date="2021-06" db="EMBL/GenBank/DDBJ databases">
        <authorList>
            <consortium name="DOE Joint Genome Institute"/>
            <person name="Mondo S.J."/>
            <person name="Amses K.R."/>
            <person name="Simmons D.R."/>
            <person name="Longcore J.E."/>
            <person name="Seto K."/>
            <person name="Alves G.H."/>
            <person name="Bonds A.E."/>
            <person name="Quandt C.A."/>
            <person name="Davis W.J."/>
            <person name="Chang Y."/>
            <person name="Letcher P.M."/>
            <person name="Powell M.J."/>
            <person name="Kuo A."/>
            <person name="Labutti K."/>
            <person name="Pangilinan J."/>
            <person name="Andreopoulos W."/>
            <person name="Tritt A."/>
            <person name="Riley R."/>
            <person name="Hundley H."/>
            <person name="Johnson J."/>
            <person name="Lipzen A."/>
            <person name="Barry K."/>
            <person name="Berbee M.L."/>
            <person name="Buchler N.E."/>
            <person name="Grigoriev I.V."/>
            <person name="Spatafora J.W."/>
            <person name="Stajich J.E."/>
            <person name="James T.Y."/>
        </authorList>
    </citation>
    <scope>NUCLEOTIDE SEQUENCE</scope>
    <source>
        <strain evidence="13">AG</strain>
    </source>
</reference>
<dbReference type="GeneID" id="75909781"/>
<dbReference type="PANTHER" id="PTHR12747:SF0">
    <property type="entry name" value="ELONGATOR COMPLEX PROTEIN 1"/>
    <property type="match status" value="1"/>
</dbReference>
<feature type="region of interest" description="Disordered" evidence="7">
    <location>
        <begin position="181"/>
        <end position="213"/>
    </location>
</feature>
<evidence type="ECO:0000256" key="3">
    <source>
        <dbReference type="ARBA" id="ARBA00022490"/>
    </source>
</evidence>
<feature type="region of interest" description="Disordered" evidence="7">
    <location>
        <begin position="1150"/>
        <end position="1179"/>
    </location>
</feature>
<dbReference type="InterPro" id="IPR056167">
    <property type="entry name" value="A-sol_ELP1"/>
</dbReference>
<evidence type="ECO:0000256" key="2">
    <source>
        <dbReference type="ARBA" id="ARBA00006086"/>
    </source>
</evidence>
<dbReference type="EMBL" id="MU620911">
    <property type="protein sequence ID" value="KAI8580677.1"/>
    <property type="molecule type" value="Genomic_DNA"/>
</dbReference>
<keyword evidence="3 5" id="KW-0963">Cytoplasm</keyword>